<keyword evidence="3 4" id="KW-0472">Membrane</keyword>
<dbReference type="PANTHER" id="PTHR23530">
    <property type="entry name" value="TRANSPORT PROTEIN-RELATED"/>
    <property type="match status" value="1"/>
</dbReference>
<feature type="transmembrane region" description="Helical" evidence="4">
    <location>
        <begin position="175"/>
        <end position="196"/>
    </location>
</feature>
<dbReference type="CDD" id="cd06174">
    <property type="entry name" value="MFS"/>
    <property type="match status" value="1"/>
</dbReference>
<gene>
    <name evidence="6" type="ORF">FXF47_00995</name>
</gene>
<evidence type="ECO:0000259" key="5">
    <source>
        <dbReference type="PROSITE" id="PS50850"/>
    </source>
</evidence>
<comment type="caution">
    <text evidence="6">The sequence shown here is derived from an EMBL/GenBank/DDBJ whole genome shotgun (WGS) entry which is preliminary data.</text>
</comment>
<dbReference type="GO" id="GO:0022857">
    <property type="term" value="F:transmembrane transporter activity"/>
    <property type="evidence" value="ECO:0007669"/>
    <property type="project" value="InterPro"/>
</dbReference>
<evidence type="ECO:0000256" key="4">
    <source>
        <dbReference type="SAM" id="Phobius"/>
    </source>
</evidence>
<dbReference type="Pfam" id="PF07690">
    <property type="entry name" value="MFS_1"/>
    <property type="match status" value="1"/>
</dbReference>
<protein>
    <submittedName>
        <fullName evidence="6">MFS transporter</fullName>
    </submittedName>
</protein>
<feature type="transmembrane region" description="Helical" evidence="4">
    <location>
        <begin position="37"/>
        <end position="57"/>
    </location>
</feature>
<dbReference type="Gene3D" id="1.20.1250.20">
    <property type="entry name" value="MFS general substrate transporter like domains"/>
    <property type="match status" value="1"/>
</dbReference>
<name>A0A5D0MJE9_9BACT</name>
<dbReference type="PROSITE" id="PS50850">
    <property type="entry name" value="MFS"/>
    <property type="match status" value="1"/>
</dbReference>
<evidence type="ECO:0000313" key="6">
    <source>
        <dbReference type="EMBL" id="TYB32055.1"/>
    </source>
</evidence>
<feature type="transmembrane region" description="Helical" evidence="4">
    <location>
        <begin position="275"/>
        <end position="296"/>
    </location>
</feature>
<reference evidence="6" key="1">
    <citation type="submission" date="2019-08" db="EMBL/GenBank/DDBJ databases">
        <title>Genomic characterization of a novel candidate phylum (ARYD3) from a high temperature, high salinity tertiary oil reservoir in north central Oklahoma, USA.</title>
        <authorList>
            <person name="Youssef N.H."/>
            <person name="Yadav A."/>
            <person name="Elshahed M.S."/>
        </authorList>
    </citation>
    <scope>NUCLEOTIDE SEQUENCE [LARGE SCALE GENOMIC DNA]</scope>
    <source>
        <strain evidence="6">ARYD3</strain>
    </source>
</reference>
<feature type="domain" description="Major facilitator superfamily (MFS) profile" evidence="5">
    <location>
        <begin position="1"/>
        <end position="420"/>
    </location>
</feature>
<dbReference type="InterPro" id="IPR011701">
    <property type="entry name" value="MFS"/>
</dbReference>
<feature type="transmembrane region" description="Helical" evidence="4">
    <location>
        <begin position="150"/>
        <end position="169"/>
    </location>
</feature>
<dbReference type="SUPFAM" id="SSF103473">
    <property type="entry name" value="MFS general substrate transporter"/>
    <property type="match status" value="1"/>
</dbReference>
<feature type="transmembrane region" description="Helical" evidence="4">
    <location>
        <begin position="81"/>
        <end position="114"/>
    </location>
</feature>
<accession>A0A5D0MJE9</accession>
<keyword evidence="2 4" id="KW-1133">Transmembrane helix</keyword>
<dbReference type="EMBL" id="VSIX01000009">
    <property type="protein sequence ID" value="TYB32055.1"/>
    <property type="molecule type" value="Genomic_DNA"/>
</dbReference>
<proteinExistence type="predicted"/>
<keyword evidence="7" id="KW-1185">Reference proteome</keyword>
<feature type="transmembrane region" description="Helical" evidence="4">
    <location>
        <begin position="394"/>
        <end position="414"/>
    </location>
</feature>
<sequence length="420" mass="48748">MTDNNKSIYLKIKKDLQIWKFSFYGFFKNLRFFEPYLYIYLLNLNFSLFHIGLLFAIRETTIYILEVPSGVFADNYGRKTSLLICFISYIISFILFFFVASFFLASIAMFFFGIGEAFRSGTHKSIIYSYLERKGWFDHKTFVYGRTRSFSLIGTSISAFLSIFLVLNIPSMKWIFIITIFPYILDFILIVSYPSYLNEKSGAKFSFDKFIQLTFSQLKNLFQSIKTTKILLSSSIFDSIFKSSKDYIQPVLKNIIGAAGVYILTSYSAEENMKIILGLTYGIFYIFNSIASRNAYRVQKRISSYNYIYYSFYLMGIIFVLLSLLINLKITILVIALFFIFSFIRNIRKPMIVDVFGNMVKTTQRATIHSVDSQLRSILKIFIAPALGFLSDTFSIPFAFLSFGIILLFTNIFLKIKTIQ</sequence>
<dbReference type="InterPro" id="IPR020846">
    <property type="entry name" value="MFS_dom"/>
</dbReference>
<dbReference type="PANTHER" id="PTHR23530:SF1">
    <property type="entry name" value="PERMEASE, MAJOR FACILITATOR SUPERFAMILY-RELATED"/>
    <property type="match status" value="1"/>
</dbReference>
<dbReference type="InterPro" id="IPR036259">
    <property type="entry name" value="MFS_trans_sf"/>
</dbReference>
<evidence type="ECO:0000256" key="3">
    <source>
        <dbReference type="ARBA" id="ARBA00023136"/>
    </source>
</evidence>
<evidence type="ECO:0000313" key="7">
    <source>
        <dbReference type="Proteomes" id="UP000324143"/>
    </source>
</evidence>
<dbReference type="AlphaFoldDB" id="A0A5D0MJE9"/>
<feature type="transmembrane region" description="Helical" evidence="4">
    <location>
        <begin position="308"/>
        <end position="341"/>
    </location>
</feature>
<organism evidence="6 7">
    <name type="scientific">Candidatus Mcinerneyibacterium aminivorans</name>
    <dbReference type="NCBI Taxonomy" id="2703815"/>
    <lineage>
        <taxon>Bacteria</taxon>
        <taxon>Candidatus Macinerneyibacteriota</taxon>
        <taxon>Candidatus Mcinerneyibacteria</taxon>
        <taxon>Candidatus Mcinerneyibacteriales</taxon>
        <taxon>Candidatus Mcinerneyibacteriaceae</taxon>
        <taxon>Candidatus Mcinerneyibacterium</taxon>
    </lineage>
</organism>
<evidence type="ECO:0000256" key="2">
    <source>
        <dbReference type="ARBA" id="ARBA00022989"/>
    </source>
</evidence>
<evidence type="ECO:0000256" key="1">
    <source>
        <dbReference type="ARBA" id="ARBA00022692"/>
    </source>
</evidence>
<keyword evidence="1 4" id="KW-0812">Transmembrane</keyword>
<dbReference type="InterPro" id="IPR053160">
    <property type="entry name" value="MFS_DHA3_Transporter"/>
</dbReference>
<dbReference type="Proteomes" id="UP000324143">
    <property type="component" value="Unassembled WGS sequence"/>
</dbReference>